<gene>
    <name evidence="1" type="ORF">GOP47_0007534</name>
</gene>
<protein>
    <submittedName>
        <fullName evidence="1">Uncharacterized protein</fullName>
    </submittedName>
</protein>
<proteinExistence type="predicted"/>
<name>A0A9D4ZM13_ADICA</name>
<dbReference type="AlphaFoldDB" id="A0A9D4ZM13"/>
<accession>A0A9D4ZM13</accession>
<dbReference type="EMBL" id="JABFUD020000007">
    <property type="protein sequence ID" value="KAI5077710.1"/>
    <property type="molecule type" value="Genomic_DNA"/>
</dbReference>
<keyword evidence="2" id="KW-1185">Reference proteome</keyword>
<dbReference type="Proteomes" id="UP000886520">
    <property type="component" value="Chromosome 7"/>
</dbReference>
<sequence length="70" mass="7700">MIPIVKRARLVAAEEVRTAVLGSKKLHACREASWRWRPFSRHSSLACGLINHGLCVSCILHACLGSCMPT</sequence>
<evidence type="ECO:0000313" key="1">
    <source>
        <dbReference type="EMBL" id="KAI5077710.1"/>
    </source>
</evidence>
<comment type="caution">
    <text evidence="1">The sequence shown here is derived from an EMBL/GenBank/DDBJ whole genome shotgun (WGS) entry which is preliminary data.</text>
</comment>
<organism evidence="1 2">
    <name type="scientific">Adiantum capillus-veneris</name>
    <name type="common">Maidenhair fern</name>
    <dbReference type="NCBI Taxonomy" id="13818"/>
    <lineage>
        <taxon>Eukaryota</taxon>
        <taxon>Viridiplantae</taxon>
        <taxon>Streptophyta</taxon>
        <taxon>Embryophyta</taxon>
        <taxon>Tracheophyta</taxon>
        <taxon>Polypodiopsida</taxon>
        <taxon>Polypodiidae</taxon>
        <taxon>Polypodiales</taxon>
        <taxon>Pteridineae</taxon>
        <taxon>Pteridaceae</taxon>
        <taxon>Vittarioideae</taxon>
        <taxon>Adiantum</taxon>
    </lineage>
</organism>
<reference evidence="1" key="1">
    <citation type="submission" date="2021-01" db="EMBL/GenBank/DDBJ databases">
        <title>Adiantum capillus-veneris genome.</title>
        <authorList>
            <person name="Fang Y."/>
            <person name="Liao Q."/>
        </authorList>
    </citation>
    <scope>NUCLEOTIDE SEQUENCE</scope>
    <source>
        <strain evidence="1">H3</strain>
        <tissue evidence="1">Leaf</tissue>
    </source>
</reference>
<evidence type="ECO:0000313" key="2">
    <source>
        <dbReference type="Proteomes" id="UP000886520"/>
    </source>
</evidence>